<dbReference type="EMBL" id="MU154632">
    <property type="protein sequence ID" value="KAF9490833.1"/>
    <property type="molecule type" value="Genomic_DNA"/>
</dbReference>
<keyword evidence="1" id="KW-1133">Transmembrane helix</keyword>
<keyword evidence="1" id="KW-0812">Transmembrane</keyword>
<feature type="transmembrane region" description="Helical" evidence="1">
    <location>
        <begin position="12"/>
        <end position="35"/>
    </location>
</feature>
<name>A0A9P5ZMK6_PLEER</name>
<reference evidence="2" key="1">
    <citation type="submission" date="2020-11" db="EMBL/GenBank/DDBJ databases">
        <authorList>
            <consortium name="DOE Joint Genome Institute"/>
            <person name="Ahrendt S."/>
            <person name="Riley R."/>
            <person name="Andreopoulos W."/>
            <person name="Labutti K."/>
            <person name="Pangilinan J."/>
            <person name="Ruiz-Duenas F.J."/>
            <person name="Barrasa J.M."/>
            <person name="Sanchez-Garcia M."/>
            <person name="Camarero S."/>
            <person name="Miyauchi S."/>
            <person name="Serrano A."/>
            <person name="Linde D."/>
            <person name="Babiker R."/>
            <person name="Drula E."/>
            <person name="Ayuso-Fernandez I."/>
            <person name="Pacheco R."/>
            <person name="Padilla G."/>
            <person name="Ferreira P."/>
            <person name="Barriuso J."/>
            <person name="Kellner H."/>
            <person name="Castanera R."/>
            <person name="Alfaro M."/>
            <person name="Ramirez L."/>
            <person name="Pisabarro A.G."/>
            <person name="Kuo A."/>
            <person name="Tritt A."/>
            <person name="Lipzen A."/>
            <person name="He G."/>
            <person name="Yan M."/>
            <person name="Ng V."/>
            <person name="Cullen D."/>
            <person name="Martin F."/>
            <person name="Rosso M.-N."/>
            <person name="Henrissat B."/>
            <person name="Hibbett D."/>
            <person name="Martinez A.T."/>
            <person name="Grigoriev I.V."/>
        </authorList>
    </citation>
    <scope>NUCLEOTIDE SEQUENCE</scope>
    <source>
        <strain evidence="2">ATCC 90797</strain>
    </source>
</reference>
<feature type="transmembrane region" description="Helical" evidence="1">
    <location>
        <begin position="55"/>
        <end position="78"/>
    </location>
</feature>
<gene>
    <name evidence="2" type="ORF">BDN71DRAFT_1510921</name>
</gene>
<evidence type="ECO:0000313" key="3">
    <source>
        <dbReference type="Proteomes" id="UP000807025"/>
    </source>
</evidence>
<dbReference type="Proteomes" id="UP000807025">
    <property type="component" value="Unassembled WGS sequence"/>
</dbReference>
<sequence length="378" mass="41097">MFQNIATYIAPSCAIVLSWLPSQFAVLPNILSFILNWDTLFRPSNPKGQLLAATLVSGVVLFFLASGSVASLLLLSALSAPFCTPGRLGWLSATAFCHALSSSKDMFVKLSGLSETLVYRSTEFQGYSITAAPLLNNLTDVYVETRKILLLVDASRLPSKGRVSTLLLHNSNDIMHLVKGLEELRIVVQSGSDQIKSLDKYVTRSARPLARWIGSDSAFYALAAPFITSRVCVSTPPASIVLEDVVSAFHMLSACVTSSSLSLLSILMRLDARLLDLGKLVNSDGLSQRQSYESLLGHLWTYLGGNKSELTSLLYDIDTIHQAGVYVLAATRFNFDTLQAVERMRTRANSGHTLATGNNIEKLHSEVQALEPPSLLGL</sequence>
<dbReference type="AlphaFoldDB" id="A0A9P5ZMK6"/>
<evidence type="ECO:0000256" key="1">
    <source>
        <dbReference type="SAM" id="Phobius"/>
    </source>
</evidence>
<proteinExistence type="predicted"/>
<keyword evidence="3" id="KW-1185">Reference proteome</keyword>
<evidence type="ECO:0000313" key="2">
    <source>
        <dbReference type="EMBL" id="KAF9490833.1"/>
    </source>
</evidence>
<comment type="caution">
    <text evidence="2">The sequence shown here is derived from an EMBL/GenBank/DDBJ whole genome shotgun (WGS) entry which is preliminary data.</text>
</comment>
<keyword evidence="1" id="KW-0472">Membrane</keyword>
<organism evidence="2 3">
    <name type="scientific">Pleurotus eryngii</name>
    <name type="common">Boletus of the steppes</name>
    <dbReference type="NCBI Taxonomy" id="5323"/>
    <lineage>
        <taxon>Eukaryota</taxon>
        <taxon>Fungi</taxon>
        <taxon>Dikarya</taxon>
        <taxon>Basidiomycota</taxon>
        <taxon>Agaricomycotina</taxon>
        <taxon>Agaricomycetes</taxon>
        <taxon>Agaricomycetidae</taxon>
        <taxon>Agaricales</taxon>
        <taxon>Pleurotineae</taxon>
        <taxon>Pleurotaceae</taxon>
        <taxon>Pleurotus</taxon>
    </lineage>
</organism>
<accession>A0A9P5ZMK6</accession>
<protein>
    <submittedName>
        <fullName evidence="2">Uncharacterized protein</fullName>
    </submittedName>
</protein>